<proteinExistence type="predicted"/>
<dbReference type="Pfam" id="PF02518">
    <property type="entry name" value="HATPase_c"/>
    <property type="match status" value="1"/>
</dbReference>
<dbReference type="InterPro" id="IPR001789">
    <property type="entry name" value="Sig_transdc_resp-reg_receiver"/>
</dbReference>
<dbReference type="RefSeq" id="WP_055659945.1">
    <property type="nucleotide sequence ID" value="NZ_CXST01000003.1"/>
</dbReference>
<evidence type="ECO:0000256" key="5">
    <source>
        <dbReference type="ARBA" id="ARBA00022777"/>
    </source>
</evidence>
<dbReference type="CDD" id="cd17546">
    <property type="entry name" value="REC_hyHK_CKI1_RcsC-like"/>
    <property type="match status" value="1"/>
</dbReference>
<keyword evidence="5 9" id="KW-0418">Kinase</keyword>
<dbReference type="SMART" id="SM00387">
    <property type="entry name" value="HATPase_c"/>
    <property type="match status" value="1"/>
</dbReference>
<dbReference type="AlphaFoldDB" id="A0A0M6Y910"/>
<evidence type="ECO:0000256" key="1">
    <source>
        <dbReference type="ARBA" id="ARBA00000085"/>
    </source>
</evidence>
<reference evidence="10" key="1">
    <citation type="submission" date="2015-07" db="EMBL/GenBank/DDBJ databases">
        <authorList>
            <person name="Rodrigo-Torres Lidia"/>
            <person name="Arahal R.David."/>
        </authorList>
    </citation>
    <scope>NUCLEOTIDE SEQUENCE [LARGE SCALE GENOMIC DNA]</scope>
    <source>
        <strain evidence="10">CECT 4801</strain>
    </source>
</reference>
<name>A0A0M6Y910_9HYPH</name>
<comment type="catalytic activity">
    <reaction evidence="1">
        <text>ATP + protein L-histidine = ADP + protein N-phospho-L-histidine.</text>
        <dbReference type="EC" id="2.7.13.3"/>
    </reaction>
</comment>
<accession>A0A0M6Y910</accession>
<dbReference type="Pfam" id="PF00512">
    <property type="entry name" value="HisKA"/>
    <property type="match status" value="1"/>
</dbReference>
<dbReference type="InterPro" id="IPR005467">
    <property type="entry name" value="His_kinase_dom"/>
</dbReference>
<dbReference type="PRINTS" id="PR00344">
    <property type="entry name" value="BCTRLSENSOR"/>
</dbReference>
<evidence type="ECO:0000259" key="7">
    <source>
        <dbReference type="PROSITE" id="PS50109"/>
    </source>
</evidence>
<dbReference type="Proteomes" id="UP000048926">
    <property type="component" value="Unassembled WGS sequence"/>
</dbReference>
<dbReference type="PROSITE" id="PS50110">
    <property type="entry name" value="RESPONSE_REGULATORY"/>
    <property type="match status" value="1"/>
</dbReference>
<evidence type="ECO:0000313" key="9">
    <source>
        <dbReference type="EMBL" id="CTQ46204.1"/>
    </source>
</evidence>
<dbReference type="GO" id="GO:0009927">
    <property type="term" value="F:histidine phosphotransfer kinase activity"/>
    <property type="evidence" value="ECO:0007669"/>
    <property type="project" value="TreeGrafter"/>
</dbReference>
<feature type="modified residue" description="4-aspartylphosphate" evidence="6">
    <location>
        <position position="317"/>
    </location>
</feature>
<evidence type="ECO:0000256" key="6">
    <source>
        <dbReference type="PROSITE-ProRule" id="PRU00169"/>
    </source>
</evidence>
<organism evidence="9 10">
    <name type="scientific">Roseibium aggregatum</name>
    <dbReference type="NCBI Taxonomy" id="187304"/>
    <lineage>
        <taxon>Bacteria</taxon>
        <taxon>Pseudomonadati</taxon>
        <taxon>Pseudomonadota</taxon>
        <taxon>Alphaproteobacteria</taxon>
        <taxon>Hyphomicrobiales</taxon>
        <taxon>Stappiaceae</taxon>
        <taxon>Roseibium</taxon>
    </lineage>
</organism>
<dbReference type="InterPro" id="IPR036097">
    <property type="entry name" value="HisK_dim/P_sf"/>
</dbReference>
<dbReference type="CDD" id="cd00082">
    <property type="entry name" value="HisKA"/>
    <property type="match status" value="1"/>
</dbReference>
<dbReference type="InterPro" id="IPR011006">
    <property type="entry name" value="CheY-like_superfamily"/>
</dbReference>
<gene>
    <name evidence="9" type="primary">luxQ_2</name>
    <name evidence="9" type="ORF">LAL4801_04661</name>
</gene>
<dbReference type="PANTHER" id="PTHR43047:SF72">
    <property type="entry name" value="OSMOSENSING HISTIDINE PROTEIN KINASE SLN1"/>
    <property type="match status" value="1"/>
</dbReference>
<evidence type="ECO:0000259" key="8">
    <source>
        <dbReference type="PROSITE" id="PS50110"/>
    </source>
</evidence>
<dbReference type="EC" id="2.7.13.3" evidence="2"/>
<dbReference type="EMBL" id="CXST01000003">
    <property type="protein sequence ID" value="CTQ46204.1"/>
    <property type="molecule type" value="Genomic_DNA"/>
</dbReference>
<dbReference type="SMART" id="SM00448">
    <property type="entry name" value="REC"/>
    <property type="match status" value="1"/>
</dbReference>
<dbReference type="STRING" id="187304.B0E33_13585"/>
<keyword evidence="10" id="KW-1185">Reference proteome</keyword>
<dbReference type="Gene3D" id="3.30.565.10">
    <property type="entry name" value="Histidine kinase-like ATPase, C-terminal domain"/>
    <property type="match status" value="1"/>
</dbReference>
<feature type="domain" description="Response regulatory" evidence="8">
    <location>
        <begin position="268"/>
        <end position="382"/>
    </location>
</feature>
<evidence type="ECO:0000313" key="10">
    <source>
        <dbReference type="Proteomes" id="UP000048926"/>
    </source>
</evidence>
<dbReference type="SMART" id="SM00388">
    <property type="entry name" value="HisKA"/>
    <property type="match status" value="1"/>
</dbReference>
<dbReference type="SUPFAM" id="SSF47384">
    <property type="entry name" value="Homodimeric domain of signal transducing histidine kinase"/>
    <property type="match status" value="1"/>
</dbReference>
<dbReference type="PANTHER" id="PTHR43047">
    <property type="entry name" value="TWO-COMPONENT HISTIDINE PROTEIN KINASE"/>
    <property type="match status" value="1"/>
</dbReference>
<keyword evidence="4 9" id="KW-0808">Transferase</keyword>
<feature type="domain" description="Histidine kinase" evidence="7">
    <location>
        <begin position="13"/>
        <end position="237"/>
    </location>
</feature>
<dbReference type="SUPFAM" id="SSF52172">
    <property type="entry name" value="CheY-like"/>
    <property type="match status" value="1"/>
</dbReference>
<dbReference type="InterPro" id="IPR003594">
    <property type="entry name" value="HATPase_dom"/>
</dbReference>
<dbReference type="InterPro" id="IPR003661">
    <property type="entry name" value="HisK_dim/P_dom"/>
</dbReference>
<dbReference type="GO" id="GO:0000155">
    <property type="term" value="F:phosphorelay sensor kinase activity"/>
    <property type="evidence" value="ECO:0007669"/>
    <property type="project" value="InterPro"/>
</dbReference>
<protein>
    <recommendedName>
        <fullName evidence="2">histidine kinase</fullName>
        <ecNumber evidence="2">2.7.13.3</ecNumber>
    </recommendedName>
</protein>
<dbReference type="InterPro" id="IPR004358">
    <property type="entry name" value="Sig_transdc_His_kin-like_C"/>
</dbReference>
<sequence length="387" mass="40604">MANHDEDSVKLALLAHDLRTPLAAMRLTAELIGTGPLNGTQKDQLSILIRSIDALTQMTGELVTAAEPGSQAETRPSRIADVVSEIADLFQVAAEAKNLTLTLKIDDEAREAVTSSGGTLRRVITTLLDNAVKYTAEGWVTVEVRAAGHKSEDASGQGNPSSILISVADSGPGIEPEEGARLFRPFVRGRHGRETAPGTGLGLWGTAQFVRDMNGRLTLARSETGGSRFNVEIPLGEGDDGLLQAEADQHGTSATSEDASVTGPLSAHVLIVDDNETNCRLLAALLESFGISSEVARSGEQAVGLVQKSDFDAALLDLHMPGMSGVETAEALGSLRPDLPLIAVTAALESVGDTRLRDAGFREILTKPLSPAALFEAMKLASGRKAG</sequence>
<dbReference type="Pfam" id="PF00072">
    <property type="entry name" value="Response_reg"/>
    <property type="match status" value="1"/>
</dbReference>
<dbReference type="InterPro" id="IPR036890">
    <property type="entry name" value="HATPase_C_sf"/>
</dbReference>
<dbReference type="Gene3D" id="1.10.287.130">
    <property type="match status" value="1"/>
</dbReference>
<keyword evidence="3 6" id="KW-0597">Phosphoprotein</keyword>
<dbReference type="GO" id="GO:0005886">
    <property type="term" value="C:plasma membrane"/>
    <property type="evidence" value="ECO:0007669"/>
    <property type="project" value="TreeGrafter"/>
</dbReference>
<dbReference type="PROSITE" id="PS50109">
    <property type="entry name" value="HIS_KIN"/>
    <property type="match status" value="1"/>
</dbReference>
<dbReference type="OrthoDB" id="9801651at2"/>
<evidence type="ECO:0000256" key="2">
    <source>
        <dbReference type="ARBA" id="ARBA00012438"/>
    </source>
</evidence>
<evidence type="ECO:0000256" key="3">
    <source>
        <dbReference type="ARBA" id="ARBA00022553"/>
    </source>
</evidence>
<dbReference type="Gene3D" id="3.40.50.2300">
    <property type="match status" value="1"/>
</dbReference>
<evidence type="ECO:0000256" key="4">
    <source>
        <dbReference type="ARBA" id="ARBA00022679"/>
    </source>
</evidence>
<dbReference type="SUPFAM" id="SSF55874">
    <property type="entry name" value="ATPase domain of HSP90 chaperone/DNA topoisomerase II/histidine kinase"/>
    <property type="match status" value="1"/>
</dbReference>